<evidence type="ECO:0000259" key="5">
    <source>
        <dbReference type="SMART" id="SM00903"/>
    </source>
</evidence>
<dbReference type="Pfam" id="PF01613">
    <property type="entry name" value="Flavin_Reduct"/>
    <property type="match status" value="1"/>
</dbReference>
<gene>
    <name evidence="6" type="ORF">SAMN06296052_13711</name>
</gene>
<organism evidence="6 7">
    <name type="scientific">Pontibacter ummariensis</name>
    <dbReference type="NCBI Taxonomy" id="1610492"/>
    <lineage>
        <taxon>Bacteria</taxon>
        <taxon>Pseudomonadati</taxon>
        <taxon>Bacteroidota</taxon>
        <taxon>Cytophagia</taxon>
        <taxon>Cytophagales</taxon>
        <taxon>Hymenobacteraceae</taxon>
        <taxon>Pontibacter</taxon>
    </lineage>
</organism>
<dbReference type="AlphaFoldDB" id="A0A239L8X0"/>
<protein>
    <submittedName>
        <fullName evidence="6">NADH-FMN oxidoreductase RutF, flavin reductase (DIM6/NTAB) family</fullName>
    </submittedName>
</protein>
<keyword evidence="3" id="KW-0288">FMN</keyword>
<evidence type="ECO:0000313" key="6">
    <source>
        <dbReference type="EMBL" id="SNT26432.1"/>
    </source>
</evidence>
<dbReference type="RefSeq" id="WP_179223146.1">
    <property type="nucleotide sequence ID" value="NZ_FZOQ01000037.1"/>
</dbReference>
<dbReference type="SUPFAM" id="SSF50475">
    <property type="entry name" value="FMN-binding split barrel"/>
    <property type="match status" value="1"/>
</dbReference>
<evidence type="ECO:0000256" key="3">
    <source>
        <dbReference type="ARBA" id="ARBA00022643"/>
    </source>
</evidence>
<comment type="cofactor">
    <cofactor evidence="1">
        <name>FMN</name>
        <dbReference type="ChEBI" id="CHEBI:58210"/>
    </cofactor>
</comment>
<dbReference type="PANTHER" id="PTHR33798">
    <property type="entry name" value="FLAVOPROTEIN OXYGENASE"/>
    <property type="match status" value="1"/>
</dbReference>
<evidence type="ECO:0000256" key="4">
    <source>
        <dbReference type="ARBA" id="ARBA00038054"/>
    </source>
</evidence>
<evidence type="ECO:0000313" key="7">
    <source>
        <dbReference type="Proteomes" id="UP000198432"/>
    </source>
</evidence>
<sequence>MSIRTIDPRAVQASELYGLMSGAVVPRPIAFASTADAAGRVNLSPFSFFNLFSAKPPILVFSPLSRMRDNTSKHTLDNILATREVVINIPTYAIVEQMSLASTEYAQGVDEFVKSGLTPVPSELVSPPRVQEAPVAFECRVQDVVRLGEEGGAGNLVLCEVVLMHVKETVLDEQGKIDPQQLDAVARLGGDYYLRASGDSIFQLPKPTRTKGMGVDQLPDFIRNSEVLTGNNLARLGNTPAFPMAEEVAAFKYDPLVSYTLNKYKSEPDRLRKELELLGKKLLEDNRVEEAWKVLLLNAPS</sequence>
<dbReference type="EMBL" id="FZOQ01000037">
    <property type="protein sequence ID" value="SNT26432.1"/>
    <property type="molecule type" value="Genomic_DNA"/>
</dbReference>
<accession>A0A239L8X0</accession>
<dbReference type="InterPro" id="IPR002563">
    <property type="entry name" value="Flavin_Rdtase-like_dom"/>
</dbReference>
<dbReference type="GO" id="GO:0016646">
    <property type="term" value="F:oxidoreductase activity, acting on the CH-NH group of donors, NAD or NADP as acceptor"/>
    <property type="evidence" value="ECO:0007669"/>
    <property type="project" value="UniProtKB-ARBA"/>
</dbReference>
<evidence type="ECO:0000256" key="1">
    <source>
        <dbReference type="ARBA" id="ARBA00001917"/>
    </source>
</evidence>
<dbReference type="InterPro" id="IPR012349">
    <property type="entry name" value="Split_barrel_FMN-bd"/>
</dbReference>
<reference evidence="7" key="1">
    <citation type="submission" date="2017-06" db="EMBL/GenBank/DDBJ databases">
        <authorList>
            <person name="Varghese N."/>
            <person name="Submissions S."/>
        </authorList>
    </citation>
    <scope>NUCLEOTIDE SEQUENCE [LARGE SCALE GENOMIC DNA]</scope>
    <source>
        <strain evidence="7">NKM1</strain>
    </source>
</reference>
<keyword evidence="7" id="KW-1185">Reference proteome</keyword>
<evidence type="ECO:0000256" key="2">
    <source>
        <dbReference type="ARBA" id="ARBA00022630"/>
    </source>
</evidence>
<feature type="domain" description="Flavin reductase like" evidence="5">
    <location>
        <begin position="22"/>
        <end position="180"/>
    </location>
</feature>
<name>A0A239L8X0_9BACT</name>
<comment type="similarity">
    <text evidence="4">Belongs to the flavoredoxin family.</text>
</comment>
<proteinExistence type="inferred from homology"/>
<keyword evidence="2" id="KW-0285">Flavoprotein</keyword>
<dbReference type="PANTHER" id="PTHR33798:SF5">
    <property type="entry name" value="FLAVIN REDUCTASE LIKE DOMAIN-CONTAINING PROTEIN"/>
    <property type="match status" value="1"/>
</dbReference>
<dbReference type="Proteomes" id="UP000198432">
    <property type="component" value="Unassembled WGS sequence"/>
</dbReference>
<dbReference type="GO" id="GO:0010181">
    <property type="term" value="F:FMN binding"/>
    <property type="evidence" value="ECO:0007669"/>
    <property type="project" value="InterPro"/>
</dbReference>
<dbReference type="SMART" id="SM00903">
    <property type="entry name" value="Flavin_Reduct"/>
    <property type="match status" value="1"/>
</dbReference>
<dbReference type="Gene3D" id="2.30.110.10">
    <property type="entry name" value="Electron Transport, Fmn-binding Protein, Chain A"/>
    <property type="match status" value="1"/>
</dbReference>